<sequence length="84" mass="8912">MSSVPGRMPGVPLCVDLLDSSLSLSGRLGVCYVTSGSADWLTAPRSNGLDAGNEDKLSSLNKLNQELSNIIIFGVTLGYRPRTE</sequence>
<evidence type="ECO:0000313" key="2">
    <source>
        <dbReference type="Proteomes" id="UP001148312"/>
    </source>
</evidence>
<protein>
    <submittedName>
        <fullName evidence="1">Uncharacterized protein</fullName>
    </submittedName>
</protein>
<name>A0A9W9XM07_9EURO</name>
<dbReference type="AlphaFoldDB" id="A0A9W9XM07"/>
<keyword evidence="2" id="KW-1185">Reference proteome</keyword>
<dbReference type="EMBL" id="JAPWDQ010000001">
    <property type="protein sequence ID" value="KAJ5495434.1"/>
    <property type="molecule type" value="Genomic_DNA"/>
</dbReference>
<evidence type="ECO:0000313" key="1">
    <source>
        <dbReference type="EMBL" id="KAJ5495434.1"/>
    </source>
</evidence>
<reference evidence="1" key="1">
    <citation type="submission" date="2022-12" db="EMBL/GenBank/DDBJ databases">
        <authorList>
            <person name="Petersen C."/>
        </authorList>
    </citation>
    <scope>NUCLEOTIDE SEQUENCE</scope>
    <source>
        <strain evidence="1">IBT 30728</strain>
    </source>
</reference>
<proteinExistence type="predicted"/>
<organism evidence="1 2">
    <name type="scientific">Penicillium diatomitis</name>
    <dbReference type="NCBI Taxonomy" id="2819901"/>
    <lineage>
        <taxon>Eukaryota</taxon>
        <taxon>Fungi</taxon>
        <taxon>Dikarya</taxon>
        <taxon>Ascomycota</taxon>
        <taxon>Pezizomycotina</taxon>
        <taxon>Eurotiomycetes</taxon>
        <taxon>Eurotiomycetidae</taxon>
        <taxon>Eurotiales</taxon>
        <taxon>Aspergillaceae</taxon>
        <taxon>Penicillium</taxon>
    </lineage>
</organism>
<gene>
    <name evidence="1" type="ORF">N7539_000550</name>
</gene>
<comment type="caution">
    <text evidence="1">The sequence shown here is derived from an EMBL/GenBank/DDBJ whole genome shotgun (WGS) entry which is preliminary data.</text>
</comment>
<accession>A0A9W9XM07</accession>
<dbReference type="RefSeq" id="XP_056794447.1">
    <property type="nucleotide sequence ID" value="XM_056930154.1"/>
</dbReference>
<dbReference type="Proteomes" id="UP001148312">
    <property type="component" value="Unassembled WGS sequence"/>
</dbReference>
<dbReference type="GeneID" id="81620403"/>
<reference evidence="1" key="2">
    <citation type="journal article" date="2023" name="IMA Fungus">
        <title>Comparative genomic study of the Penicillium genus elucidates a diverse pangenome and 15 lateral gene transfer events.</title>
        <authorList>
            <person name="Petersen C."/>
            <person name="Sorensen T."/>
            <person name="Nielsen M.R."/>
            <person name="Sondergaard T.E."/>
            <person name="Sorensen J.L."/>
            <person name="Fitzpatrick D.A."/>
            <person name="Frisvad J.C."/>
            <person name="Nielsen K.L."/>
        </authorList>
    </citation>
    <scope>NUCLEOTIDE SEQUENCE</scope>
    <source>
        <strain evidence="1">IBT 30728</strain>
    </source>
</reference>